<proteinExistence type="predicted"/>
<dbReference type="Proteomes" id="UP001590951">
    <property type="component" value="Unassembled WGS sequence"/>
</dbReference>
<feature type="compositionally biased region" description="Polar residues" evidence="1">
    <location>
        <begin position="1"/>
        <end position="11"/>
    </location>
</feature>
<name>A0ABR4B935_9LECA</name>
<evidence type="ECO:0000313" key="3">
    <source>
        <dbReference type="Proteomes" id="UP001590951"/>
    </source>
</evidence>
<sequence length="102" mass="10954">MSASSFLQLQTRAAHPIRRPSSRPVQDFHRSNSHSSQASSASTSSSLSSIDSSPSLSVAPQRCSRCHRSVSVDSNIPTTGGIKIGMNSYYCNRCATMVGYKT</sequence>
<keyword evidence="3" id="KW-1185">Reference proteome</keyword>
<protein>
    <submittedName>
        <fullName evidence="2">Uncharacterized protein</fullName>
    </submittedName>
</protein>
<accession>A0ABR4B935</accession>
<dbReference type="EMBL" id="JBHFEH010000018">
    <property type="protein sequence ID" value="KAL2053943.1"/>
    <property type="molecule type" value="Genomic_DNA"/>
</dbReference>
<comment type="caution">
    <text evidence="2">The sequence shown here is derived from an EMBL/GenBank/DDBJ whole genome shotgun (WGS) entry which is preliminary data.</text>
</comment>
<reference evidence="2 3" key="1">
    <citation type="submission" date="2024-09" db="EMBL/GenBank/DDBJ databases">
        <title>Rethinking Asexuality: The Enigmatic Case of Functional Sexual Genes in Lepraria (Stereocaulaceae).</title>
        <authorList>
            <person name="Doellman M."/>
            <person name="Sun Y."/>
            <person name="Barcenas-Pena A."/>
            <person name="Lumbsch H.T."/>
            <person name="Grewe F."/>
        </authorList>
    </citation>
    <scope>NUCLEOTIDE SEQUENCE [LARGE SCALE GENOMIC DNA]</scope>
    <source>
        <strain evidence="2 3">Grewe 0041</strain>
    </source>
</reference>
<organism evidence="2 3">
    <name type="scientific">Lepraria finkii</name>
    <dbReference type="NCBI Taxonomy" id="1340010"/>
    <lineage>
        <taxon>Eukaryota</taxon>
        <taxon>Fungi</taxon>
        <taxon>Dikarya</taxon>
        <taxon>Ascomycota</taxon>
        <taxon>Pezizomycotina</taxon>
        <taxon>Lecanoromycetes</taxon>
        <taxon>OSLEUM clade</taxon>
        <taxon>Lecanoromycetidae</taxon>
        <taxon>Lecanorales</taxon>
        <taxon>Lecanorineae</taxon>
        <taxon>Stereocaulaceae</taxon>
        <taxon>Lepraria</taxon>
    </lineage>
</organism>
<gene>
    <name evidence="2" type="ORF">ABVK25_005872</name>
</gene>
<evidence type="ECO:0000256" key="1">
    <source>
        <dbReference type="SAM" id="MobiDB-lite"/>
    </source>
</evidence>
<feature type="region of interest" description="Disordered" evidence="1">
    <location>
        <begin position="1"/>
        <end position="61"/>
    </location>
</feature>
<evidence type="ECO:0000313" key="2">
    <source>
        <dbReference type="EMBL" id="KAL2053943.1"/>
    </source>
</evidence>
<feature type="compositionally biased region" description="Low complexity" evidence="1">
    <location>
        <begin position="33"/>
        <end position="57"/>
    </location>
</feature>